<reference evidence="3" key="1">
    <citation type="journal article" date="2020" name="Stud. Mycol.">
        <title>101 Dothideomycetes genomes: a test case for predicting lifestyles and emergence of pathogens.</title>
        <authorList>
            <person name="Haridas S."/>
            <person name="Albert R."/>
            <person name="Binder M."/>
            <person name="Bloem J."/>
            <person name="Labutti K."/>
            <person name="Salamov A."/>
            <person name="Andreopoulos B."/>
            <person name="Baker S."/>
            <person name="Barry K."/>
            <person name="Bills G."/>
            <person name="Bluhm B."/>
            <person name="Cannon C."/>
            <person name="Castanera R."/>
            <person name="Culley D."/>
            <person name="Daum C."/>
            <person name="Ezra D."/>
            <person name="Gonzalez J."/>
            <person name="Henrissat B."/>
            <person name="Kuo A."/>
            <person name="Liang C."/>
            <person name="Lipzen A."/>
            <person name="Lutzoni F."/>
            <person name="Magnuson J."/>
            <person name="Mondo S."/>
            <person name="Nolan M."/>
            <person name="Ohm R."/>
            <person name="Pangilinan J."/>
            <person name="Park H.-J."/>
            <person name="Ramirez L."/>
            <person name="Alfaro M."/>
            <person name="Sun H."/>
            <person name="Tritt A."/>
            <person name="Yoshinaga Y."/>
            <person name="Zwiers L.-H."/>
            <person name="Turgeon B."/>
            <person name="Goodwin S."/>
            <person name="Spatafora J."/>
            <person name="Crous P."/>
            <person name="Grigoriev I."/>
        </authorList>
    </citation>
    <scope>NUCLEOTIDE SEQUENCE</scope>
    <source>
        <strain evidence="3">CBS 183.55</strain>
    </source>
</reference>
<protein>
    <submittedName>
        <fullName evidence="3">Uncharacterized protein</fullName>
    </submittedName>
</protein>
<dbReference type="Proteomes" id="UP000800082">
    <property type="component" value="Unassembled WGS sequence"/>
</dbReference>
<keyword evidence="2" id="KW-0472">Membrane</keyword>
<organism evidence="3 4">
    <name type="scientific">Didymella exigua CBS 183.55</name>
    <dbReference type="NCBI Taxonomy" id="1150837"/>
    <lineage>
        <taxon>Eukaryota</taxon>
        <taxon>Fungi</taxon>
        <taxon>Dikarya</taxon>
        <taxon>Ascomycota</taxon>
        <taxon>Pezizomycotina</taxon>
        <taxon>Dothideomycetes</taxon>
        <taxon>Pleosporomycetidae</taxon>
        <taxon>Pleosporales</taxon>
        <taxon>Pleosporineae</taxon>
        <taxon>Didymellaceae</taxon>
        <taxon>Didymella</taxon>
    </lineage>
</organism>
<feature type="compositionally biased region" description="Polar residues" evidence="1">
    <location>
        <begin position="1"/>
        <end position="30"/>
    </location>
</feature>
<evidence type="ECO:0000313" key="4">
    <source>
        <dbReference type="Proteomes" id="UP000800082"/>
    </source>
</evidence>
<dbReference type="GeneID" id="54355630"/>
<keyword evidence="4" id="KW-1185">Reference proteome</keyword>
<sequence>MTDEPQQGYAQESAPLQSQRSAVSTTTLSISEDDVEEATYIQTPQRVSIPEGTPATPLLQADKVTATPERWPTSQQKVLKSKFEISWDGFFDFALFISAVAFLAFAAFNDTRHSSLVIRTRRTYCGSGYTSSKHIINNFGLALVAVWALSSTGGQASLRQMAIGTKNETSDIEFGYMNYHGYTNEFQTKANVFTWGVTNSMFVSAMIGSVAPKSSQVDIEGWFATTGGGSDSYERYTSMVGIPVRIGARIGRDVSKPTDYITRIQTPYFNMKCEVSKSGKYLWPTVPQGMVNFTGPGAVAMFENITQLRRSRVDPKTLAHFQFQYLTRDWKMNNHRLECNVSNSYVETEAVCQYSTSCVPTNVRRYQLDLLPQNLTMMELSWRTPRVLFEQMLESVTAKSGWPSILDRYLDNPRSHLEEAADPAVAELNTSDNYSVRMAHLMNSYFTILNGLYAITAGLTAHKQPIMTDLWNATFIPSLNSAGPNMELQNTNDFFIDDRAWFQRRRPSLRGIFWPARGTERNSTEVVVAHKPWVVTLCIASIALIFSSLLSPLIHYIVIEGPEIMMNISSLATRNNSYIQLPEGGTHLNVATSARLLKDVEVPRITVQPASGLTALPRTARSTFESDFASPAIASRRCQRNVLRLLNMPASAADAMIFDSG</sequence>
<evidence type="ECO:0000256" key="2">
    <source>
        <dbReference type="SAM" id="Phobius"/>
    </source>
</evidence>
<evidence type="ECO:0000313" key="3">
    <source>
        <dbReference type="EMBL" id="KAF1929841.1"/>
    </source>
</evidence>
<keyword evidence="2" id="KW-0812">Transmembrane</keyword>
<name>A0A6A5RN39_9PLEO</name>
<dbReference type="AlphaFoldDB" id="A0A6A5RN39"/>
<dbReference type="EMBL" id="ML978965">
    <property type="protein sequence ID" value="KAF1929841.1"/>
    <property type="molecule type" value="Genomic_DNA"/>
</dbReference>
<keyword evidence="2" id="KW-1133">Transmembrane helix</keyword>
<evidence type="ECO:0000256" key="1">
    <source>
        <dbReference type="SAM" id="MobiDB-lite"/>
    </source>
</evidence>
<dbReference type="RefSeq" id="XP_033450089.1">
    <property type="nucleotide sequence ID" value="XM_033597963.1"/>
</dbReference>
<gene>
    <name evidence="3" type="ORF">M421DRAFT_91623</name>
</gene>
<proteinExistence type="predicted"/>
<feature type="transmembrane region" description="Helical" evidence="2">
    <location>
        <begin position="90"/>
        <end position="108"/>
    </location>
</feature>
<dbReference type="OrthoDB" id="3692311at2759"/>
<accession>A0A6A5RN39</accession>
<feature type="region of interest" description="Disordered" evidence="1">
    <location>
        <begin position="1"/>
        <end position="36"/>
    </location>
</feature>